<dbReference type="PANTHER" id="PTHR31650:SF1">
    <property type="entry name" value="WAX ESTER SYNTHASE_DIACYLGLYCEROL ACYLTRANSFERASE 4-RELATED"/>
    <property type="match status" value="1"/>
</dbReference>
<proteinExistence type="predicted"/>
<evidence type="ECO:0000313" key="2">
    <source>
        <dbReference type="EMBL" id="PJF46438.1"/>
    </source>
</evidence>
<feature type="non-terminal residue" evidence="2">
    <location>
        <position position="1"/>
    </location>
</feature>
<dbReference type="Proteomes" id="UP000230790">
    <property type="component" value="Unassembled WGS sequence"/>
</dbReference>
<dbReference type="GO" id="GO:0005886">
    <property type="term" value="C:plasma membrane"/>
    <property type="evidence" value="ECO:0007669"/>
    <property type="project" value="TreeGrafter"/>
</dbReference>
<organism evidence="2 3">
    <name type="scientific">Candidatus Thermofonsia Clade 3 bacterium</name>
    <dbReference type="NCBI Taxonomy" id="2364212"/>
    <lineage>
        <taxon>Bacteria</taxon>
        <taxon>Bacillati</taxon>
        <taxon>Chloroflexota</taxon>
        <taxon>Candidatus Thermofontia</taxon>
        <taxon>Candidatus Thermofonsia Clade 3</taxon>
    </lineage>
</organism>
<protein>
    <recommendedName>
        <fullName evidence="1">O-acyltransferase WSD1 C-terminal domain-containing protein</fullName>
    </recommendedName>
</protein>
<dbReference type="PANTHER" id="PTHR31650">
    <property type="entry name" value="O-ACYLTRANSFERASE (WSD1-LIKE) FAMILY PROTEIN"/>
    <property type="match status" value="1"/>
</dbReference>
<dbReference type="InterPro" id="IPR045034">
    <property type="entry name" value="O-acyltransferase_WSD1-like"/>
</dbReference>
<dbReference type="InterPro" id="IPR009721">
    <property type="entry name" value="O-acyltransferase_WSD1_C"/>
</dbReference>
<dbReference type="GO" id="GO:0019432">
    <property type="term" value="P:triglyceride biosynthetic process"/>
    <property type="evidence" value="ECO:0007669"/>
    <property type="project" value="TreeGrafter"/>
</dbReference>
<comment type="caution">
    <text evidence="2">The sequence shown here is derived from an EMBL/GenBank/DDBJ whole genome shotgun (WGS) entry which is preliminary data.</text>
</comment>
<gene>
    <name evidence="2" type="ORF">CUN48_13795</name>
</gene>
<dbReference type="EMBL" id="PGTN01000208">
    <property type="protein sequence ID" value="PJF46438.1"/>
    <property type="molecule type" value="Genomic_DNA"/>
</dbReference>
<dbReference type="AlphaFoldDB" id="A0A2M8Q9E8"/>
<reference evidence="2 3" key="1">
    <citation type="submission" date="2017-11" db="EMBL/GenBank/DDBJ databases">
        <title>Evolution of Phototrophy in the Chloroflexi Phylum Driven by Horizontal Gene Transfer.</title>
        <authorList>
            <person name="Ward L.M."/>
            <person name="Hemp J."/>
            <person name="Shih P.M."/>
            <person name="Mcglynn S.E."/>
            <person name="Fischer W."/>
        </authorList>
    </citation>
    <scope>NUCLEOTIDE SEQUENCE [LARGE SCALE GENOMIC DNA]</scope>
    <source>
        <strain evidence="2">JP3_7</strain>
    </source>
</reference>
<accession>A0A2M8Q9E8</accession>
<dbReference type="SUPFAM" id="SSF52777">
    <property type="entry name" value="CoA-dependent acyltransferases"/>
    <property type="match status" value="1"/>
</dbReference>
<feature type="domain" description="O-acyltransferase WSD1 C-terminal" evidence="1">
    <location>
        <begin position="66"/>
        <end position="207"/>
    </location>
</feature>
<name>A0A2M8Q9E8_9CHLR</name>
<sequence>SEPVALPEVKRIGKATNAKVNDVLVAAMAGALRRYMRERGADVDGMTIRAVVPVDLRRPDRAFELGNRFGLVFLDLPIGVAEPLERLKATKRNMDAIKQSPEAAVFLGILNLFGRTPKPMEDIAVSIFGSKATLVMTNVAGPRQLLHLAGAPVARMTFWVPHPGDLGMGISILSYNGEVTLGIVADAGLVPDPERIAEEFGEEFTRLRQAVEGTTPTEAPAVGAKAIGAKEDEKISPATAPAACAALTAAGKPCKNRPMAGSPYCRVHQPKPKS</sequence>
<dbReference type="Pfam" id="PF06974">
    <property type="entry name" value="WS_DGAT_C"/>
    <property type="match status" value="1"/>
</dbReference>
<evidence type="ECO:0000259" key="1">
    <source>
        <dbReference type="Pfam" id="PF06974"/>
    </source>
</evidence>
<dbReference type="GO" id="GO:0008374">
    <property type="term" value="F:O-acyltransferase activity"/>
    <property type="evidence" value="ECO:0007669"/>
    <property type="project" value="InterPro"/>
</dbReference>
<evidence type="ECO:0000313" key="3">
    <source>
        <dbReference type="Proteomes" id="UP000230790"/>
    </source>
</evidence>